<organism evidence="8 9">
    <name type="scientific">Actinocatenispora comari</name>
    <dbReference type="NCBI Taxonomy" id="2807577"/>
    <lineage>
        <taxon>Bacteria</taxon>
        <taxon>Bacillati</taxon>
        <taxon>Actinomycetota</taxon>
        <taxon>Actinomycetes</taxon>
        <taxon>Micromonosporales</taxon>
        <taxon>Micromonosporaceae</taxon>
        <taxon>Actinocatenispora</taxon>
    </lineage>
</organism>
<accession>A0A8J4AD50</accession>
<comment type="similarity">
    <text evidence="1">Belongs to the 'phage' integrase family.</text>
</comment>
<evidence type="ECO:0000259" key="6">
    <source>
        <dbReference type="PROSITE" id="PS51898"/>
    </source>
</evidence>
<evidence type="ECO:0000313" key="9">
    <source>
        <dbReference type="Proteomes" id="UP000614996"/>
    </source>
</evidence>
<dbReference type="Gene3D" id="1.10.443.10">
    <property type="entry name" value="Intergrase catalytic core"/>
    <property type="match status" value="1"/>
</dbReference>
<name>A0A8J4AD50_9ACTN</name>
<dbReference type="AlphaFoldDB" id="A0A8J4AD50"/>
<evidence type="ECO:0000259" key="7">
    <source>
        <dbReference type="PROSITE" id="PS51900"/>
    </source>
</evidence>
<evidence type="ECO:0000256" key="4">
    <source>
        <dbReference type="PROSITE-ProRule" id="PRU01248"/>
    </source>
</evidence>
<dbReference type="Pfam" id="PF00589">
    <property type="entry name" value="Phage_integrase"/>
    <property type="match status" value="1"/>
</dbReference>
<reference evidence="9" key="1">
    <citation type="journal article" date="2021" name="Int. J. Syst. Evol. Microbiol.">
        <title>Actinocatenispora comari sp. nov., an endophytic actinomycete isolated from aerial parts of Comarum salesowianum.</title>
        <authorList>
            <person name="Oyunbileg N."/>
            <person name="Iizaka Y."/>
            <person name="Hamada M."/>
            <person name="Davaapurev B.O."/>
            <person name="Fukumoto A."/>
            <person name="Tsetseg B."/>
            <person name="Kato F."/>
            <person name="Tamura T."/>
            <person name="Batkhuu J."/>
            <person name="Anzai Y."/>
        </authorList>
    </citation>
    <scope>NUCLEOTIDE SEQUENCE [LARGE SCALE GENOMIC DNA]</scope>
    <source>
        <strain evidence="9">NUM-2625</strain>
    </source>
</reference>
<dbReference type="InterPro" id="IPR013762">
    <property type="entry name" value="Integrase-like_cat_sf"/>
</dbReference>
<dbReference type="SUPFAM" id="SSF56349">
    <property type="entry name" value="DNA breaking-rejoining enzymes"/>
    <property type="match status" value="1"/>
</dbReference>
<keyword evidence="3" id="KW-0233">DNA recombination</keyword>
<feature type="domain" description="Tyr recombinase" evidence="6">
    <location>
        <begin position="163"/>
        <end position="373"/>
    </location>
</feature>
<keyword evidence="2 4" id="KW-0238">DNA-binding</keyword>
<dbReference type="PANTHER" id="PTHR30349:SF64">
    <property type="entry name" value="PROPHAGE INTEGRASE INTD-RELATED"/>
    <property type="match status" value="1"/>
</dbReference>
<keyword evidence="9" id="KW-1185">Reference proteome</keyword>
<dbReference type="Proteomes" id="UP000614996">
    <property type="component" value="Unassembled WGS sequence"/>
</dbReference>
<dbReference type="EMBL" id="BOPO01000084">
    <property type="protein sequence ID" value="GIL29174.1"/>
    <property type="molecule type" value="Genomic_DNA"/>
</dbReference>
<evidence type="ECO:0000256" key="1">
    <source>
        <dbReference type="ARBA" id="ARBA00008857"/>
    </source>
</evidence>
<gene>
    <name evidence="8" type="ORF">NUM_44280</name>
</gene>
<evidence type="ECO:0008006" key="10">
    <source>
        <dbReference type="Google" id="ProtNLM"/>
    </source>
</evidence>
<dbReference type="InterPro" id="IPR044068">
    <property type="entry name" value="CB"/>
</dbReference>
<dbReference type="GO" id="GO:0003677">
    <property type="term" value="F:DNA binding"/>
    <property type="evidence" value="ECO:0007669"/>
    <property type="project" value="UniProtKB-UniRule"/>
</dbReference>
<comment type="caution">
    <text evidence="8">The sequence shown here is derived from an EMBL/GenBank/DDBJ whole genome shotgun (WGS) entry which is preliminary data.</text>
</comment>
<feature type="region of interest" description="Disordered" evidence="5">
    <location>
        <begin position="1"/>
        <end position="24"/>
    </location>
</feature>
<dbReference type="RefSeq" id="WP_207126847.1">
    <property type="nucleotide sequence ID" value="NZ_BOPO01000084.1"/>
</dbReference>
<dbReference type="InterPro" id="IPR011010">
    <property type="entry name" value="DNA_brk_join_enz"/>
</dbReference>
<dbReference type="InterPro" id="IPR050090">
    <property type="entry name" value="Tyrosine_recombinase_XerCD"/>
</dbReference>
<evidence type="ECO:0000256" key="3">
    <source>
        <dbReference type="ARBA" id="ARBA00023172"/>
    </source>
</evidence>
<dbReference type="InterPro" id="IPR002104">
    <property type="entry name" value="Integrase_catalytic"/>
</dbReference>
<dbReference type="GO" id="GO:0006310">
    <property type="term" value="P:DNA recombination"/>
    <property type="evidence" value="ECO:0007669"/>
    <property type="project" value="UniProtKB-KW"/>
</dbReference>
<dbReference type="InterPro" id="IPR010998">
    <property type="entry name" value="Integrase_recombinase_N"/>
</dbReference>
<proteinExistence type="inferred from homology"/>
<dbReference type="GO" id="GO:0015074">
    <property type="term" value="P:DNA integration"/>
    <property type="evidence" value="ECO:0007669"/>
    <property type="project" value="InterPro"/>
</dbReference>
<protein>
    <recommendedName>
        <fullName evidence="10">Site-specific integrase</fullName>
    </recommendedName>
</protein>
<evidence type="ECO:0000256" key="5">
    <source>
        <dbReference type="SAM" id="MobiDB-lite"/>
    </source>
</evidence>
<dbReference type="Gene3D" id="1.10.150.130">
    <property type="match status" value="1"/>
</dbReference>
<sequence length="390" mass="42667">MRVTVGQDPETGRGQQRSFTHHGNEETAKAVQAQLVALHGVRKMPAPPSTAAMTVRELLGRFLDSSHTWSPNTWRSHGSAAKLISRDRFSQVRLDRMTPDSMERAISRWVQAGLSVSVISGRFRVLHAAISWALDNKLILQDPLEGMSTPSRPHPRLHLRPGEVRKLLIAADAAVDKARAQLQEHPNMRGYILRLFRAEQDALLIRLAADSGARRGELVALRTTDLTGRVLAINRASQDGIIGPVKNHLNGQLTLGSGTAAYWHEHVRSWAKFTAGARKSSGDGGEGAWLFSATPERSTPLLPNGLGQRFRKLAHAAGLPEATLHRLRHTVGTFLVSQGKILQASARLRHKDVATTLREYAHALPLNDEDIADTLDNLYGLSTALAPPAA</sequence>
<feature type="domain" description="Core-binding (CB)" evidence="7">
    <location>
        <begin position="53"/>
        <end position="134"/>
    </location>
</feature>
<evidence type="ECO:0000256" key="2">
    <source>
        <dbReference type="ARBA" id="ARBA00023125"/>
    </source>
</evidence>
<evidence type="ECO:0000313" key="8">
    <source>
        <dbReference type="EMBL" id="GIL29174.1"/>
    </source>
</evidence>
<dbReference type="PROSITE" id="PS51900">
    <property type="entry name" value="CB"/>
    <property type="match status" value="1"/>
</dbReference>
<dbReference type="PROSITE" id="PS51898">
    <property type="entry name" value="TYR_RECOMBINASE"/>
    <property type="match status" value="1"/>
</dbReference>
<dbReference type="PANTHER" id="PTHR30349">
    <property type="entry name" value="PHAGE INTEGRASE-RELATED"/>
    <property type="match status" value="1"/>
</dbReference>